<keyword evidence="11" id="KW-1185">Reference proteome</keyword>
<evidence type="ECO:0000313" key="10">
    <source>
        <dbReference type="EMBL" id="TFJ95455.1"/>
    </source>
</evidence>
<dbReference type="GO" id="GO:0016787">
    <property type="term" value="F:hydrolase activity"/>
    <property type="evidence" value="ECO:0007669"/>
    <property type="project" value="UniProtKB-KW"/>
</dbReference>
<keyword evidence="5" id="KW-0378">Hydrolase</keyword>
<evidence type="ECO:0000313" key="11">
    <source>
        <dbReference type="Proteomes" id="UP000297703"/>
    </source>
</evidence>
<gene>
    <name evidence="10" type="ORF">DR999_PMT22979</name>
</gene>
<organism evidence="10 11">
    <name type="scientific">Platysternon megacephalum</name>
    <name type="common">big-headed turtle</name>
    <dbReference type="NCBI Taxonomy" id="55544"/>
    <lineage>
        <taxon>Eukaryota</taxon>
        <taxon>Metazoa</taxon>
        <taxon>Chordata</taxon>
        <taxon>Craniata</taxon>
        <taxon>Vertebrata</taxon>
        <taxon>Euteleostomi</taxon>
        <taxon>Archelosauria</taxon>
        <taxon>Testudinata</taxon>
        <taxon>Testudines</taxon>
        <taxon>Cryptodira</taxon>
        <taxon>Durocryptodira</taxon>
        <taxon>Testudinoidea</taxon>
        <taxon>Platysternidae</taxon>
        <taxon>Platysternon</taxon>
    </lineage>
</organism>
<dbReference type="Proteomes" id="UP000297703">
    <property type="component" value="Unassembled WGS sequence"/>
</dbReference>
<dbReference type="GO" id="GO:0016853">
    <property type="term" value="F:isomerase activity"/>
    <property type="evidence" value="ECO:0007669"/>
    <property type="project" value="UniProtKB-KW"/>
</dbReference>
<dbReference type="Pfam" id="PF02578">
    <property type="entry name" value="Cu-oxidase_4"/>
    <property type="match status" value="1"/>
</dbReference>
<comment type="catalytic activity">
    <reaction evidence="8">
        <text>adenosine + phosphate = alpha-D-ribose 1-phosphate + adenine</text>
        <dbReference type="Rhea" id="RHEA:27642"/>
        <dbReference type="ChEBI" id="CHEBI:16335"/>
        <dbReference type="ChEBI" id="CHEBI:16708"/>
        <dbReference type="ChEBI" id="CHEBI:43474"/>
        <dbReference type="ChEBI" id="CHEBI:57720"/>
        <dbReference type="EC" id="2.4.2.1"/>
    </reaction>
    <physiologicalReaction direction="left-to-right" evidence="8">
        <dbReference type="Rhea" id="RHEA:27643"/>
    </physiologicalReaction>
</comment>
<evidence type="ECO:0000256" key="1">
    <source>
        <dbReference type="ARBA" id="ARBA00000553"/>
    </source>
</evidence>
<dbReference type="CDD" id="cd16833">
    <property type="entry name" value="YfiH"/>
    <property type="match status" value="1"/>
</dbReference>
<evidence type="ECO:0000256" key="2">
    <source>
        <dbReference type="ARBA" id="ARBA00007353"/>
    </source>
</evidence>
<keyword evidence="10" id="KW-0413">Isomerase</keyword>
<comment type="similarity">
    <text evidence="2">Belongs to the purine nucleoside phosphorylase YfiH/LACC1 family.</text>
</comment>
<dbReference type="SUPFAM" id="SSF64438">
    <property type="entry name" value="CNF1/YfiH-like putative cysteine hydrolases"/>
    <property type="match status" value="1"/>
</dbReference>
<comment type="catalytic activity">
    <reaction evidence="1">
        <text>inosine + phosphate = alpha-D-ribose 1-phosphate + hypoxanthine</text>
        <dbReference type="Rhea" id="RHEA:27646"/>
        <dbReference type="ChEBI" id="CHEBI:17368"/>
        <dbReference type="ChEBI" id="CHEBI:17596"/>
        <dbReference type="ChEBI" id="CHEBI:43474"/>
        <dbReference type="ChEBI" id="CHEBI:57720"/>
        <dbReference type="EC" id="2.4.2.1"/>
    </reaction>
    <physiologicalReaction direction="left-to-right" evidence="1">
        <dbReference type="Rhea" id="RHEA:27647"/>
    </physiologicalReaction>
</comment>
<reference evidence="10 11" key="2">
    <citation type="submission" date="2019-04" db="EMBL/GenBank/DDBJ databases">
        <title>The genome sequence of big-headed turtle.</title>
        <authorList>
            <person name="Gong S."/>
        </authorList>
    </citation>
    <scope>NUCLEOTIDE SEQUENCE [LARGE SCALE GENOMIC DNA]</scope>
    <source>
        <strain evidence="10">DO16091913</strain>
        <tissue evidence="10">Muscle</tissue>
    </source>
</reference>
<protein>
    <submittedName>
        <fullName evidence="10">Mannose-6-phosphate isomerase 1-like</fullName>
    </submittedName>
</protein>
<dbReference type="Gene3D" id="3.60.140.10">
    <property type="entry name" value="CNF1/YfiH-like putative cysteine hydrolases"/>
    <property type="match status" value="1"/>
</dbReference>
<name>A0A4D9DCX3_9SAUR</name>
<evidence type="ECO:0000256" key="3">
    <source>
        <dbReference type="ARBA" id="ARBA00022679"/>
    </source>
</evidence>
<dbReference type="InterPro" id="IPR038371">
    <property type="entry name" value="Cu_polyphenol_OxRdtase_sf"/>
</dbReference>
<accession>A0A4D9DCX3</accession>
<dbReference type="PANTHER" id="PTHR30616">
    <property type="entry name" value="UNCHARACTERIZED PROTEIN YFIH"/>
    <property type="match status" value="1"/>
</dbReference>
<keyword evidence="4" id="KW-0479">Metal-binding</keyword>
<evidence type="ECO:0000256" key="6">
    <source>
        <dbReference type="ARBA" id="ARBA00022833"/>
    </source>
</evidence>
<dbReference type="GO" id="GO:0005507">
    <property type="term" value="F:copper ion binding"/>
    <property type="evidence" value="ECO:0007669"/>
    <property type="project" value="TreeGrafter"/>
</dbReference>
<dbReference type="InterPro" id="IPR011324">
    <property type="entry name" value="Cytotoxic_necrot_fac-like_cat"/>
</dbReference>
<evidence type="ECO:0000256" key="9">
    <source>
        <dbReference type="ARBA" id="ARBA00049893"/>
    </source>
</evidence>
<evidence type="ECO:0000256" key="5">
    <source>
        <dbReference type="ARBA" id="ARBA00022801"/>
    </source>
</evidence>
<evidence type="ECO:0000256" key="4">
    <source>
        <dbReference type="ARBA" id="ARBA00022723"/>
    </source>
</evidence>
<comment type="caution">
    <text evidence="10">The sequence shown here is derived from an EMBL/GenBank/DDBJ whole genome shotgun (WGS) entry which is preliminary data.</text>
</comment>
<dbReference type="PANTHER" id="PTHR30616:SF2">
    <property type="entry name" value="PURINE NUCLEOSIDE PHOSPHORYLASE LACC1"/>
    <property type="match status" value="1"/>
</dbReference>
<evidence type="ECO:0000256" key="7">
    <source>
        <dbReference type="ARBA" id="ARBA00047989"/>
    </source>
</evidence>
<comment type="catalytic activity">
    <reaction evidence="9">
        <text>S-methyl-5'-thioadenosine + phosphate = 5-(methylsulfanyl)-alpha-D-ribose 1-phosphate + adenine</text>
        <dbReference type="Rhea" id="RHEA:11852"/>
        <dbReference type="ChEBI" id="CHEBI:16708"/>
        <dbReference type="ChEBI" id="CHEBI:17509"/>
        <dbReference type="ChEBI" id="CHEBI:43474"/>
        <dbReference type="ChEBI" id="CHEBI:58533"/>
        <dbReference type="EC" id="2.4.2.28"/>
    </reaction>
    <physiologicalReaction direction="left-to-right" evidence="9">
        <dbReference type="Rhea" id="RHEA:11853"/>
    </physiologicalReaction>
</comment>
<dbReference type="GO" id="GO:0017061">
    <property type="term" value="F:S-methyl-5-thioadenosine phosphorylase activity"/>
    <property type="evidence" value="ECO:0007669"/>
    <property type="project" value="UniProtKB-EC"/>
</dbReference>
<dbReference type="InterPro" id="IPR003730">
    <property type="entry name" value="Cu_polyphenol_OxRdtase"/>
</dbReference>
<comment type="catalytic activity">
    <reaction evidence="7">
        <text>adenosine + H2O + H(+) = inosine + NH4(+)</text>
        <dbReference type="Rhea" id="RHEA:24408"/>
        <dbReference type="ChEBI" id="CHEBI:15377"/>
        <dbReference type="ChEBI" id="CHEBI:15378"/>
        <dbReference type="ChEBI" id="CHEBI:16335"/>
        <dbReference type="ChEBI" id="CHEBI:17596"/>
        <dbReference type="ChEBI" id="CHEBI:28938"/>
        <dbReference type="EC" id="3.5.4.4"/>
    </reaction>
    <physiologicalReaction direction="left-to-right" evidence="7">
        <dbReference type="Rhea" id="RHEA:24409"/>
    </physiologicalReaction>
</comment>
<dbReference type="AlphaFoldDB" id="A0A4D9DCX3"/>
<proteinExistence type="inferred from homology"/>
<evidence type="ECO:0000256" key="8">
    <source>
        <dbReference type="ARBA" id="ARBA00048968"/>
    </source>
</evidence>
<dbReference type="EMBL" id="QXTE01006341">
    <property type="protein sequence ID" value="TFJ95455.1"/>
    <property type="molecule type" value="Genomic_DNA"/>
</dbReference>
<sequence length="100" mass="10651">MRSLGARQISAWIGPHICGGCYEVPQAMWDDVVARHPAAASTTSWGTPALDLGAGVAAQLAQEGVASERVEVCTFESADHHSYRRDGLAAGRLAAFIWLE</sequence>
<reference evidence="10 11" key="1">
    <citation type="submission" date="2019-04" db="EMBL/GenBank/DDBJ databases">
        <title>Draft genome of the big-headed turtle Platysternon megacephalum.</title>
        <authorList>
            <person name="Gong S."/>
        </authorList>
    </citation>
    <scope>NUCLEOTIDE SEQUENCE [LARGE SCALE GENOMIC DNA]</scope>
    <source>
        <strain evidence="10">DO16091913</strain>
        <tissue evidence="10">Muscle</tissue>
    </source>
</reference>
<keyword evidence="3" id="KW-0808">Transferase</keyword>
<keyword evidence="6" id="KW-0862">Zinc</keyword>